<name>A0A4Z0BS50_9BURK</name>
<keyword evidence="6" id="KW-1185">Reference proteome</keyword>
<dbReference type="InterPro" id="IPR005474">
    <property type="entry name" value="Transketolase_N"/>
</dbReference>
<evidence type="ECO:0000256" key="2">
    <source>
        <dbReference type="ARBA" id="ARBA00007131"/>
    </source>
</evidence>
<dbReference type="AlphaFoldDB" id="A0A4Z0BS50"/>
<evidence type="ECO:0000256" key="1">
    <source>
        <dbReference type="ARBA" id="ARBA00001964"/>
    </source>
</evidence>
<evidence type="ECO:0000256" key="3">
    <source>
        <dbReference type="ARBA" id="ARBA00023052"/>
    </source>
</evidence>
<sequence length="260" mass="27721">MTKASVTPATVLAARKRLLQMHHESGVGHIGGNLSSLDSLLVLFHERIRHADRFVLSKGHSAGALYTALWSIGRLTDADLRTFHQDGTLLSGHPPAKGLGDVLFATGSLGHGLSLAAGTALALRMKESTGHVYCVTSDGEWQEGSTWEALVFACHHRLANLTVLVDHNGLQGFGSTGEVASMSPLWEKVRGFDAQATVIDGHDLDAIRGAMDSAATGPRLVFMRTVKGAGVSFLEGRMDSHYLPLTADKYQSAVQELDAA</sequence>
<comment type="cofactor">
    <cofactor evidence="1">
        <name>thiamine diphosphate</name>
        <dbReference type="ChEBI" id="CHEBI:58937"/>
    </cofactor>
</comment>
<dbReference type="Gene3D" id="3.40.50.970">
    <property type="match status" value="1"/>
</dbReference>
<dbReference type="Proteomes" id="UP000297839">
    <property type="component" value="Unassembled WGS sequence"/>
</dbReference>
<accession>A0A4Z0BS50</accession>
<dbReference type="EMBL" id="SMLK01000003">
    <property type="protein sequence ID" value="TFZ02127.1"/>
    <property type="molecule type" value="Genomic_DNA"/>
</dbReference>
<evidence type="ECO:0000259" key="4">
    <source>
        <dbReference type="Pfam" id="PF00456"/>
    </source>
</evidence>
<proteinExistence type="inferred from homology"/>
<keyword evidence="3" id="KW-0786">Thiamine pyrophosphate</keyword>
<dbReference type="PANTHER" id="PTHR47514:SF1">
    <property type="entry name" value="TRANSKETOLASE N-TERMINAL SECTION-RELATED"/>
    <property type="match status" value="1"/>
</dbReference>
<dbReference type="PANTHER" id="PTHR47514">
    <property type="entry name" value="TRANSKETOLASE N-TERMINAL SECTION-RELATED"/>
    <property type="match status" value="1"/>
</dbReference>
<gene>
    <name evidence="5" type="ORF">EZ216_12440</name>
</gene>
<comment type="similarity">
    <text evidence="2">Belongs to the transketolase family.</text>
</comment>
<organism evidence="5 6">
    <name type="scientific">Ramlibacter humi</name>
    <dbReference type="NCBI Taxonomy" id="2530451"/>
    <lineage>
        <taxon>Bacteria</taxon>
        <taxon>Pseudomonadati</taxon>
        <taxon>Pseudomonadota</taxon>
        <taxon>Betaproteobacteria</taxon>
        <taxon>Burkholderiales</taxon>
        <taxon>Comamonadaceae</taxon>
        <taxon>Ramlibacter</taxon>
    </lineage>
</organism>
<protein>
    <submittedName>
        <fullName evidence="5">Transketolase</fullName>
    </submittedName>
</protein>
<dbReference type="OrthoDB" id="8732661at2"/>
<comment type="caution">
    <text evidence="5">The sequence shown here is derived from an EMBL/GenBank/DDBJ whole genome shotgun (WGS) entry which is preliminary data.</text>
</comment>
<evidence type="ECO:0000313" key="6">
    <source>
        <dbReference type="Proteomes" id="UP000297839"/>
    </source>
</evidence>
<feature type="domain" description="Transketolase N-terminal" evidence="4">
    <location>
        <begin position="24"/>
        <end position="254"/>
    </location>
</feature>
<evidence type="ECO:0000313" key="5">
    <source>
        <dbReference type="EMBL" id="TFZ02127.1"/>
    </source>
</evidence>
<reference evidence="5 6" key="1">
    <citation type="submission" date="2019-03" db="EMBL/GenBank/DDBJ databases">
        <title>Ramlibacter sp. 18x22-1, whole genome shotgun sequence.</title>
        <authorList>
            <person name="Zhang X."/>
            <person name="Feng G."/>
            <person name="Zhu H."/>
        </authorList>
    </citation>
    <scope>NUCLEOTIDE SEQUENCE [LARGE SCALE GENOMIC DNA]</scope>
    <source>
        <strain evidence="5 6">18x22-1</strain>
    </source>
</reference>
<dbReference type="SUPFAM" id="SSF52518">
    <property type="entry name" value="Thiamin diphosphate-binding fold (THDP-binding)"/>
    <property type="match status" value="1"/>
</dbReference>
<dbReference type="Pfam" id="PF00456">
    <property type="entry name" value="Transketolase_N"/>
    <property type="match status" value="1"/>
</dbReference>
<dbReference type="InterPro" id="IPR029061">
    <property type="entry name" value="THDP-binding"/>
</dbReference>